<protein>
    <submittedName>
        <fullName evidence="1">Uncharacterized protein</fullName>
    </submittedName>
</protein>
<name>A0ACB9P027_9MYRT</name>
<evidence type="ECO:0000313" key="2">
    <source>
        <dbReference type="Proteomes" id="UP001057402"/>
    </source>
</evidence>
<evidence type="ECO:0000313" key="1">
    <source>
        <dbReference type="EMBL" id="KAI4341721.1"/>
    </source>
</evidence>
<organism evidence="1 2">
    <name type="scientific">Melastoma candidum</name>
    <dbReference type="NCBI Taxonomy" id="119954"/>
    <lineage>
        <taxon>Eukaryota</taxon>
        <taxon>Viridiplantae</taxon>
        <taxon>Streptophyta</taxon>
        <taxon>Embryophyta</taxon>
        <taxon>Tracheophyta</taxon>
        <taxon>Spermatophyta</taxon>
        <taxon>Magnoliopsida</taxon>
        <taxon>eudicotyledons</taxon>
        <taxon>Gunneridae</taxon>
        <taxon>Pentapetalae</taxon>
        <taxon>rosids</taxon>
        <taxon>malvids</taxon>
        <taxon>Myrtales</taxon>
        <taxon>Melastomataceae</taxon>
        <taxon>Melastomatoideae</taxon>
        <taxon>Melastomateae</taxon>
        <taxon>Melastoma</taxon>
    </lineage>
</organism>
<reference evidence="2" key="1">
    <citation type="journal article" date="2023" name="Front. Plant Sci.">
        <title>Chromosomal-level genome assembly of Melastoma candidum provides insights into trichome evolution.</title>
        <authorList>
            <person name="Zhong Y."/>
            <person name="Wu W."/>
            <person name="Sun C."/>
            <person name="Zou P."/>
            <person name="Liu Y."/>
            <person name="Dai S."/>
            <person name="Zhou R."/>
        </authorList>
    </citation>
    <scope>NUCLEOTIDE SEQUENCE [LARGE SCALE GENOMIC DNA]</scope>
</reference>
<dbReference type="Proteomes" id="UP001057402">
    <property type="component" value="Chromosome 7"/>
</dbReference>
<proteinExistence type="predicted"/>
<comment type="caution">
    <text evidence="1">The sequence shown here is derived from an EMBL/GenBank/DDBJ whole genome shotgun (WGS) entry which is preliminary data.</text>
</comment>
<keyword evidence="2" id="KW-1185">Reference proteome</keyword>
<accession>A0ACB9P027</accession>
<sequence>MNSLIVYICIAGPVEFKQIDANVPRLKGSSSRCLRCLTQVRHECTLLKSKLDMLFRLEQQILTARRLIRPSD</sequence>
<gene>
    <name evidence="1" type="ORF">MLD38_026411</name>
</gene>
<dbReference type="EMBL" id="CM042886">
    <property type="protein sequence ID" value="KAI4341721.1"/>
    <property type="molecule type" value="Genomic_DNA"/>
</dbReference>